<accession>A0ACA9LMS8</accession>
<feature type="non-terminal residue" evidence="1">
    <location>
        <position position="238"/>
    </location>
</feature>
<evidence type="ECO:0000313" key="2">
    <source>
        <dbReference type="Proteomes" id="UP000789702"/>
    </source>
</evidence>
<comment type="caution">
    <text evidence="1">The sequence shown here is derived from an EMBL/GenBank/DDBJ whole genome shotgun (WGS) entry which is preliminary data.</text>
</comment>
<reference evidence="1" key="1">
    <citation type="submission" date="2021-06" db="EMBL/GenBank/DDBJ databases">
        <authorList>
            <person name="Kallberg Y."/>
            <person name="Tangrot J."/>
            <person name="Rosling A."/>
        </authorList>
    </citation>
    <scope>NUCLEOTIDE SEQUENCE</scope>
    <source>
        <strain evidence="1">IL203A</strain>
    </source>
</reference>
<dbReference type="EMBL" id="CAJVPU010004919">
    <property type="protein sequence ID" value="CAG8540009.1"/>
    <property type="molecule type" value="Genomic_DNA"/>
</dbReference>
<protein>
    <submittedName>
        <fullName evidence="1">9496_t:CDS:1</fullName>
    </submittedName>
</protein>
<name>A0ACA9LMS8_9GLOM</name>
<evidence type="ECO:0000313" key="1">
    <source>
        <dbReference type="EMBL" id="CAG8540009.1"/>
    </source>
</evidence>
<organism evidence="1 2">
    <name type="scientific">Dentiscutata heterogama</name>
    <dbReference type="NCBI Taxonomy" id="1316150"/>
    <lineage>
        <taxon>Eukaryota</taxon>
        <taxon>Fungi</taxon>
        <taxon>Fungi incertae sedis</taxon>
        <taxon>Mucoromycota</taxon>
        <taxon>Glomeromycotina</taxon>
        <taxon>Glomeromycetes</taxon>
        <taxon>Diversisporales</taxon>
        <taxon>Gigasporaceae</taxon>
        <taxon>Dentiscutata</taxon>
    </lineage>
</organism>
<proteinExistence type="predicted"/>
<gene>
    <name evidence="1" type="ORF">DHETER_LOCUS4762</name>
</gene>
<keyword evidence="2" id="KW-1185">Reference proteome</keyword>
<sequence length="238" mass="26948">MEEDFRVEKQTYSYNFLPEVLSDIRVVVGIDFGTTFSGFACANIYSRDVITNQSWPGVNGQFKTNTVLQYNENYEGVVEWGARALVPEISRRESRAENLPRPIELFKLHLGNVSKDQKSKLPFGLTTERVITDYLRKMGEVKLIKETVEKHWPGTNEGTNFFRMVRLVVTIPAEFTEETKAIMRHCIYKANLISNSGTQSLQFTTEPEAAAVHCIKVLKDHELKVGSTYLIVDCGGGT</sequence>
<dbReference type="Proteomes" id="UP000789702">
    <property type="component" value="Unassembled WGS sequence"/>
</dbReference>